<dbReference type="SUPFAM" id="SSF52047">
    <property type="entry name" value="RNI-like"/>
    <property type="match status" value="1"/>
</dbReference>
<gene>
    <name evidence="1" type="ORF">AUP69_13875</name>
</gene>
<evidence type="ECO:0000313" key="2">
    <source>
        <dbReference type="Proteomes" id="UP000186091"/>
    </source>
</evidence>
<dbReference type="Gene3D" id="3.80.10.10">
    <property type="entry name" value="Ribonuclease Inhibitor"/>
    <property type="match status" value="1"/>
</dbReference>
<comment type="caution">
    <text evidence="1">The sequence shown here is derived from an EMBL/GenBank/DDBJ whole genome shotgun (WGS) entry which is preliminary data.</text>
</comment>
<dbReference type="Proteomes" id="UP000186091">
    <property type="component" value="Unassembled WGS sequence"/>
</dbReference>
<sequence>MSIQGFSAGDYFACFEPRIDAWVGWQFLGDGRGGKIVVALDWFGEQPPQQGELVTASLLGEKQPYVYRVTSPPPPGTVKVDHGELRADTDTRVGEQWNTRAQVQTYRSRFHQMPAATSKPAQIIQLEGATWAHTTPSTTAGDPVQLHTSTDSFVASYACFDERFDEGFGVAQFAQFTGLHSLDLRGIPAEVEAVEALVQALPNLRVLSSPELRPGDSLDLTHSHLTNLTLDSMGLSELHLPRTIERLTIQRVGALKIHTPRGGAELDIIAEGDLPRIIGVENLRMLQISEIENLDIAQLAEDFPGLRSLHLWGKPGYLHNAQDLLNLKELHTLRLYDLFGWSAHEWPGEDVQKQMPALEALLMNSIPADVAQAGKNLMKGRTTAWVDIRGPRKPEWLAENIDKPLRHWVDNPHIPASAAKKAGNIYKETLRSIKAQAPVKETLRSFIASINQLAVKKNFIDAGEREDIIVALEKLCEAAGASSEEIQQAIVMGEELIED</sequence>
<organism evidence="1 2">
    <name type="scientific">Corynebacterium glutamicum</name>
    <name type="common">Brevibacterium saccharolyticum</name>
    <dbReference type="NCBI Taxonomy" id="1718"/>
    <lineage>
        <taxon>Bacteria</taxon>
        <taxon>Bacillati</taxon>
        <taxon>Actinomycetota</taxon>
        <taxon>Actinomycetes</taxon>
        <taxon>Mycobacteriales</taxon>
        <taxon>Corynebacteriaceae</taxon>
        <taxon>Corynebacterium</taxon>
    </lineage>
</organism>
<proteinExistence type="predicted"/>
<dbReference type="EMBL" id="LOQT01000031">
    <property type="protein sequence ID" value="OKX77106.1"/>
    <property type="molecule type" value="Genomic_DNA"/>
</dbReference>
<accession>A0AB36I4U3</accession>
<evidence type="ECO:0000313" key="1">
    <source>
        <dbReference type="EMBL" id="OKX77106.1"/>
    </source>
</evidence>
<dbReference type="AlphaFoldDB" id="A0AB36I4U3"/>
<dbReference type="RefSeq" id="WP_003857018.1">
    <property type="nucleotide sequence ID" value="NZ_JAAOYN010000001.1"/>
</dbReference>
<name>A0AB36I4U3_CORGT</name>
<dbReference type="InterPro" id="IPR032675">
    <property type="entry name" value="LRR_dom_sf"/>
</dbReference>
<reference evidence="1 2" key="1">
    <citation type="submission" date="2015-12" db="EMBL/GenBank/DDBJ databases">
        <title>Genome sequence of Corynebacterium AS 1.542.</title>
        <authorList>
            <person name="Yang J."/>
            <person name="Yang S."/>
        </authorList>
    </citation>
    <scope>NUCLEOTIDE SEQUENCE [LARGE SCALE GENOMIC DNA]</scope>
    <source>
        <strain evidence="1 2">AS 1.542</strain>
    </source>
</reference>
<protein>
    <submittedName>
        <fullName evidence="1">Uncharacterized protein</fullName>
    </submittedName>
</protein>